<sequence length="168" mass="17585">MASAAAHEGTALATVPTQGPARDDGWRPLAAGWVVLPTDRLAGFPAGARPRERRFLLMHPAYGIVVLELWSAGIAPGDAPLAGAWLEAELRLAGFLRRFDPRLPICRIHLAVPELPHLVGVLARAFAGTEPLRLPCGDAWMGAVQAALAAPPEAPPAPAAAARPRASP</sequence>
<dbReference type="Proteomes" id="UP001196870">
    <property type="component" value="Unassembled WGS sequence"/>
</dbReference>
<evidence type="ECO:0000313" key="2">
    <source>
        <dbReference type="EMBL" id="MBR0669518.1"/>
    </source>
</evidence>
<name>A0ABS5FAK7_9PROT</name>
<protein>
    <submittedName>
        <fullName evidence="2">Uncharacterized protein</fullName>
    </submittedName>
</protein>
<proteinExistence type="predicted"/>
<evidence type="ECO:0000256" key="1">
    <source>
        <dbReference type="SAM" id="MobiDB-lite"/>
    </source>
</evidence>
<feature type="non-terminal residue" evidence="2">
    <location>
        <position position="168"/>
    </location>
</feature>
<dbReference type="RefSeq" id="WP_211858606.1">
    <property type="nucleotide sequence ID" value="NZ_JAAGBB010000140.1"/>
</dbReference>
<dbReference type="EMBL" id="JAAGBB010000140">
    <property type="protein sequence ID" value="MBR0669518.1"/>
    <property type="molecule type" value="Genomic_DNA"/>
</dbReference>
<evidence type="ECO:0000313" key="3">
    <source>
        <dbReference type="Proteomes" id="UP001196870"/>
    </source>
</evidence>
<feature type="region of interest" description="Disordered" evidence="1">
    <location>
        <begin position="1"/>
        <end position="23"/>
    </location>
</feature>
<gene>
    <name evidence="2" type="ORF">GXW71_34580</name>
</gene>
<reference evidence="3" key="1">
    <citation type="journal article" date="2021" name="Syst. Appl. Microbiol.">
        <title>Roseomonas hellenica sp. nov., isolated from roots of wild-growing Alkanna tinctoria.</title>
        <authorList>
            <person name="Rat A."/>
            <person name="Naranjo H.D."/>
            <person name="Lebbe L."/>
            <person name="Cnockaert M."/>
            <person name="Krigas N."/>
            <person name="Grigoriadou K."/>
            <person name="Maloupa E."/>
            <person name="Willems A."/>
        </authorList>
    </citation>
    <scope>NUCLEOTIDE SEQUENCE [LARGE SCALE GENOMIC DNA]</scope>
    <source>
        <strain evidence="3">LMG 31523</strain>
    </source>
</reference>
<accession>A0ABS5FAK7</accession>
<keyword evidence="3" id="KW-1185">Reference proteome</keyword>
<comment type="caution">
    <text evidence="2">The sequence shown here is derived from an EMBL/GenBank/DDBJ whole genome shotgun (WGS) entry which is preliminary data.</text>
</comment>
<organism evidence="2 3">
    <name type="scientific">Plastoroseomonas hellenica</name>
    <dbReference type="NCBI Taxonomy" id="2687306"/>
    <lineage>
        <taxon>Bacteria</taxon>
        <taxon>Pseudomonadati</taxon>
        <taxon>Pseudomonadota</taxon>
        <taxon>Alphaproteobacteria</taxon>
        <taxon>Acetobacterales</taxon>
        <taxon>Acetobacteraceae</taxon>
        <taxon>Plastoroseomonas</taxon>
    </lineage>
</organism>